<sequence length="215" mass="22597">MSGTIFLSASFPNGNRPGESGVFFPADIAAAASAVVEGTLRSGGRLVFGGHPTITPLVLNIASMLQAGDRILCYQSLHFEGQFTDEMIRLIGEEGAVAKLTPDEGELKLSLMVLREDMLANQFQGAFFVGGMSGIRDELAILQRIQPATPMFAFQAPGGAAGSLVGHSPGGPVGLDQAGGAPWREEGRLRDVRPLMGRAYSSLVLQALEEVGLTP</sequence>
<name>A0ABP7L3G0_9MICO</name>
<gene>
    <name evidence="1" type="ORF">GCM10022381_38670</name>
</gene>
<reference evidence="2" key="1">
    <citation type="journal article" date="2019" name="Int. J. Syst. Evol. Microbiol.">
        <title>The Global Catalogue of Microorganisms (GCM) 10K type strain sequencing project: providing services to taxonomists for standard genome sequencing and annotation.</title>
        <authorList>
            <consortium name="The Broad Institute Genomics Platform"/>
            <consortium name="The Broad Institute Genome Sequencing Center for Infectious Disease"/>
            <person name="Wu L."/>
            <person name="Ma J."/>
        </authorList>
    </citation>
    <scope>NUCLEOTIDE SEQUENCE [LARGE SCALE GENOMIC DNA]</scope>
    <source>
        <strain evidence="2">JCM 17021</strain>
    </source>
</reference>
<protein>
    <submittedName>
        <fullName evidence="1">Uncharacterized protein</fullName>
    </submittedName>
</protein>
<comment type="caution">
    <text evidence="1">The sequence shown here is derived from an EMBL/GenBank/DDBJ whole genome shotgun (WGS) entry which is preliminary data.</text>
</comment>
<dbReference type="EMBL" id="BAABCN010000017">
    <property type="protein sequence ID" value="GAA3893236.1"/>
    <property type="molecule type" value="Genomic_DNA"/>
</dbReference>
<organism evidence="1 2">
    <name type="scientific">Leifsonia kafniensis</name>
    <dbReference type="NCBI Taxonomy" id="475957"/>
    <lineage>
        <taxon>Bacteria</taxon>
        <taxon>Bacillati</taxon>
        <taxon>Actinomycetota</taxon>
        <taxon>Actinomycetes</taxon>
        <taxon>Micrococcales</taxon>
        <taxon>Microbacteriaceae</taxon>
        <taxon>Leifsonia</taxon>
    </lineage>
</organism>
<evidence type="ECO:0000313" key="1">
    <source>
        <dbReference type="EMBL" id="GAA3893236.1"/>
    </source>
</evidence>
<accession>A0ABP7L3G0</accession>
<keyword evidence="2" id="KW-1185">Reference proteome</keyword>
<dbReference type="InterPro" id="IPR041197">
    <property type="entry name" value="LD_cluster3"/>
</dbReference>
<dbReference type="Proteomes" id="UP001501803">
    <property type="component" value="Unassembled WGS sequence"/>
</dbReference>
<evidence type="ECO:0000313" key="2">
    <source>
        <dbReference type="Proteomes" id="UP001501803"/>
    </source>
</evidence>
<dbReference type="Pfam" id="PF18180">
    <property type="entry name" value="LD_cluster3"/>
    <property type="match status" value="1"/>
</dbReference>
<dbReference type="RefSeq" id="WP_345069512.1">
    <property type="nucleotide sequence ID" value="NZ_BAABCN010000017.1"/>
</dbReference>
<proteinExistence type="predicted"/>